<evidence type="ECO:0000313" key="2">
    <source>
        <dbReference type="EnsemblMetazoa" id="XP_031779831"/>
    </source>
</evidence>
<evidence type="ECO:0000256" key="1">
    <source>
        <dbReference type="SAM" id="Coils"/>
    </source>
</evidence>
<protein>
    <submittedName>
        <fullName evidence="2">Uncharacterized protein</fullName>
    </submittedName>
</protein>
<evidence type="ECO:0000313" key="3">
    <source>
        <dbReference type="Proteomes" id="UP000002358"/>
    </source>
</evidence>
<dbReference type="GeneID" id="116416259"/>
<dbReference type="RefSeq" id="XP_031779831.1">
    <property type="nucleotide sequence ID" value="XM_031923971.1"/>
</dbReference>
<organism evidence="2 3">
    <name type="scientific">Nasonia vitripennis</name>
    <name type="common">Parasitic wasp</name>
    <dbReference type="NCBI Taxonomy" id="7425"/>
    <lineage>
        <taxon>Eukaryota</taxon>
        <taxon>Metazoa</taxon>
        <taxon>Ecdysozoa</taxon>
        <taxon>Arthropoda</taxon>
        <taxon>Hexapoda</taxon>
        <taxon>Insecta</taxon>
        <taxon>Pterygota</taxon>
        <taxon>Neoptera</taxon>
        <taxon>Endopterygota</taxon>
        <taxon>Hymenoptera</taxon>
        <taxon>Apocrita</taxon>
        <taxon>Proctotrupomorpha</taxon>
        <taxon>Chalcidoidea</taxon>
        <taxon>Pteromalidae</taxon>
        <taxon>Pteromalinae</taxon>
        <taxon>Nasonia</taxon>
    </lineage>
</organism>
<dbReference type="InParanoid" id="A0A7M7Q0E0"/>
<feature type="coiled-coil region" evidence="1">
    <location>
        <begin position="89"/>
        <end position="137"/>
    </location>
</feature>
<keyword evidence="1" id="KW-0175">Coiled coil</keyword>
<dbReference type="EnsemblMetazoa" id="XM_031923971">
    <property type="protein sequence ID" value="XP_031779831"/>
    <property type="gene ID" value="LOC116416259"/>
</dbReference>
<sequence>MGTHVLVHCTSHGSLHSRSFSPQLCSYYAALLRERVIHISPIRRTIYTHTLIGYTPYITSGTWRIPAKQATRTTQLLKATKKTKNKMTTEKAKADLKEVKREHESLRKKYEATKKELKVVQKENERYKQLNFNLQTEVIEVFKEQNVDYYSCSLYLASQS</sequence>
<name>A0A7M7Q0E0_NASVI</name>
<accession>A0A7M7Q0E0</accession>
<dbReference type="SMR" id="A0A7M7Q0E0"/>
<keyword evidence="3" id="KW-1185">Reference proteome</keyword>
<dbReference type="AlphaFoldDB" id="A0A7M7Q0E0"/>
<dbReference type="KEGG" id="nvi:116416259"/>
<dbReference type="Proteomes" id="UP000002358">
    <property type="component" value="Unassembled WGS sequence"/>
</dbReference>
<proteinExistence type="predicted"/>
<reference evidence="2" key="1">
    <citation type="submission" date="2021-01" db="UniProtKB">
        <authorList>
            <consortium name="EnsemblMetazoa"/>
        </authorList>
    </citation>
    <scope>IDENTIFICATION</scope>
</reference>